<organism evidence="2 3">
    <name type="scientific">Aspergillus welwitschiae</name>
    <dbReference type="NCBI Taxonomy" id="1341132"/>
    <lineage>
        <taxon>Eukaryota</taxon>
        <taxon>Fungi</taxon>
        <taxon>Dikarya</taxon>
        <taxon>Ascomycota</taxon>
        <taxon>Pezizomycotina</taxon>
        <taxon>Eurotiomycetes</taxon>
        <taxon>Eurotiomycetidae</taxon>
        <taxon>Eurotiales</taxon>
        <taxon>Aspergillaceae</taxon>
        <taxon>Aspergillus</taxon>
        <taxon>Aspergillus subgen. Circumdati</taxon>
    </lineage>
</organism>
<dbReference type="Proteomes" id="UP000253729">
    <property type="component" value="Unassembled WGS sequence"/>
</dbReference>
<dbReference type="GeneID" id="38134465"/>
<reference evidence="2 3" key="1">
    <citation type="submission" date="2018-07" db="EMBL/GenBank/DDBJ databases">
        <title>The genomes of Aspergillus section Nigri reveals drivers in fungal speciation.</title>
        <authorList>
            <consortium name="DOE Joint Genome Institute"/>
            <person name="Vesth T.C."/>
            <person name="Nybo J."/>
            <person name="Theobald S."/>
            <person name="Brandl J."/>
            <person name="Frisvad J.C."/>
            <person name="Nielsen K.F."/>
            <person name="Lyhne E.K."/>
            <person name="Kogle M.E."/>
            <person name="Kuo A."/>
            <person name="Riley R."/>
            <person name="Clum A."/>
            <person name="Nolan M."/>
            <person name="Lipzen A."/>
            <person name="Salamov A."/>
            <person name="Henrissat B."/>
            <person name="Wiebenga A."/>
            <person name="De vries R.P."/>
            <person name="Grigoriev I.V."/>
            <person name="Mortensen U.H."/>
            <person name="Andersen M.R."/>
            <person name="Baker S.E."/>
        </authorList>
    </citation>
    <scope>NUCLEOTIDE SEQUENCE [LARGE SCALE GENOMIC DNA]</scope>
    <source>
        <strain evidence="2 3">CBS 139.54b</strain>
    </source>
</reference>
<keyword evidence="3" id="KW-1185">Reference proteome</keyword>
<protein>
    <submittedName>
        <fullName evidence="2">Uncharacterized protein</fullName>
    </submittedName>
</protein>
<accession>A0A3F3Q439</accession>
<proteinExistence type="predicted"/>
<dbReference type="AlphaFoldDB" id="A0A3F3Q439"/>
<gene>
    <name evidence="2" type="ORF">BDQ94DRAFT_142852</name>
</gene>
<keyword evidence="1" id="KW-0812">Transmembrane</keyword>
<evidence type="ECO:0000313" key="2">
    <source>
        <dbReference type="EMBL" id="RDH33891.1"/>
    </source>
</evidence>
<keyword evidence="1" id="KW-0472">Membrane</keyword>
<name>A0A3F3Q439_9EURO</name>
<feature type="transmembrane region" description="Helical" evidence="1">
    <location>
        <begin position="34"/>
        <end position="54"/>
    </location>
</feature>
<sequence>MGLSGPTRSTSPGHPIELCREDGSIGQAAFNCPLLPIGMILIIIIRSMTQSLLCQKRERGRETRSWQS</sequence>
<evidence type="ECO:0000313" key="3">
    <source>
        <dbReference type="Proteomes" id="UP000253729"/>
    </source>
</evidence>
<dbReference type="RefSeq" id="XP_026626913.1">
    <property type="nucleotide sequence ID" value="XM_026766109.1"/>
</dbReference>
<evidence type="ECO:0000256" key="1">
    <source>
        <dbReference type="SAM" id="Phobius"/>
    </source>
</evidence>
<keyword evidence="1" id="KW-1133">Transmembrane helix</keyword>
<dbReference type="EMBL" id="KZ852045">
    <property type="protein sequence ID" value="RDH33891.1"/>
    <property type="molecule type" value="Genomic_DNA"/>
</dbReference>